<dbReference type="RefSeq" id="WP_093888144.1">
    <property type="nucleotide sequence ID" value="NZ_FOQY01000011.1"/>
</dbReference>
<accession>A0A1I3TDW9</accession>
<sequence>MRGREGVELAGSIGANLCNLGALALHLSLGLGGSPVSLGHLRGGRSGYGCGQSGGGSGRIMAFGRPRTLT</sequence>
<keyword evidence="2" id="KW-1185">Reference proteome</keyword>
<proteinExistence type="predicted"/>
<evidence type="ECO:0000313" key="2">
    <source>
        <dbReference type="Proteomes" id="UP000199111"/>
    </source>
</evidence>
<dbReference type="AlphaFoldDB" id="A0A1I3TDW9"/>
<dbReference type="EMBL" id="FOQY01000011">
    <property type="protein sequence ID" value="SFJ68810.1"/>
    <property type="molecule type" value="Genomic_DNA"/>
</dbReference>
<organism evidence="1 2">
    <name type="scientific">Streptosporangium canum</name>
    <dbReference type="NCBI Taxonomy" id="324952"/>
    <lineage>
        <taxon>Bacteria</taxon>
        <taxon>Bacillati</taxon>
        <taxon>Actinomycetota</taxon>
        <taxon>Actinomycetes</taxon>
        <taxon>Streptosporangiales</taxon>
        <taxon>Streptosporangiaceae</taxon>
        <taxon>Streptosporangium</taxon>
    </lineage>
</organism>
<dbReference type="GeneID" id="96299362"/>
<gene>
    <name evidence="1" type="ORF">SAMN05216275_11176</name>
</gene>
<evidence type="ECO:0000313" key="1">
    <source>
        <dbReference type="EMBL" id="SFJ68810.1"/>
    </source>
</evidence>
<dbReference type="Proteomes" id="UP000199111">
    <property type="component" value="Unassembled WGS sequence"/>
</dbReference>
<protein>
    <submittedName>
        <fullName evidence="1">Uncharacterized protein</fullName>
    </submittedName>
</protein>
<name>A0A1I3TDW9_9ACTN</name>
<reference evidence="2" key="1">
    <citation type="submission" date="2016-10" db="EMBL/GenBank/DDBJ databases">
        <authorList>
            <person name="Varghese N."/>
            <person name="Submissions S."/>
        </authorList>
    </citation>
    <scope>NUCLEOTIDE SEQUENCE [LARGE SCALE GENOMIC DNA]</scope>
    <source>
        <strain evidence="2">CGMCC 4.2126</strain>
    </source>
</reference>